<dbReference type="PANTHER" id="PTHR31928">
    <property type="entry name" value="EXPRESSED PROTEIN"/>
    <property type="match status" value="1"/>
</dbReference>
<protein>
    <submittedName>
        <fullName evidence="5">Uncharacterized protein</fullName>
    </submittedName>
</protein>
<dbReference type="InterPro" id="IPR049172">
    <property type="entry name" value="DUF6857_pln"/>
</dbReference>
<keyword evidence="6" id="KW-1185">Reference proteome</keyword>
<dbReference type="Pfam" id="PF21647">
    <property type="entry name" value="DUF6857"/>
    <property type="match status" value="1"/>
</dbReference>
<organism evidence="5 6">
    <name type="scientific">Cardamine amara subsp. amara</name>
    <dbReference type="NCBI Taxonomy" id="228776"/>
    <lineage>
        <taxon>Eukaryota</taxon>
        <taxon>Viridiplantae</taxon>
        <taxon>Streptophyta</taxon>
        <taxon>Embryophyta</taxon>
        <taxon>Tracheophyta</taxon>
        <taxon>Spermatophyta</taxon>
        <taxon>Magnoliopsida</taxon>
        <taxon>eudicotyledons</taxon>
        <taxon>Gunneridae</taxon>
        <taxon>Pentapetalae</taxon>
        <taxon>rosids</taxon>
        <taxon>malvids</taxon>
        <taxon>Brassicales</taxon>
        <taxon>Brassicaceae</taxon>
        <taxon>Cardamineae</taxon>
        <taxon>Cardamine</taxon>
    </lineage>
</organism>
<comment type="caution">
    <text evidence="5">The sequence shown here is derived from an EMBL/GenBank/DDBJ whole genome shotgun (WGS) entry which is preliminary data.</text>
</comment>
<feature type="coiled-coil region" evidence="1">
    <location>
        <begin position="540"/>
        <end position="567"/>
    </location>
</feature>
<dbReference type="PANTHER" id="PTHR31928:SF7">
    <property type="entry name" value="FACTOR 1-DELTA, PUTATIVE (DUF936)-RELATED"/>
    <property type="match status" value="1"/>
</dbReference>
<feature type="domain" description="DUF936" evidence="3">
    <location>
        <begin position="4"/>
        <end position="126"/>
    </location>
</feature>
<accession>A0ABD1BVE9</accession>
<evidence type="ECO:0000256" key="2">
    <source>
        <dbReference type="SAM" id="MobiDB-lite"/>
    </source>
</evidence>
<evidence type="ECO:0000259" key="4">
    <source>
        <dbReference type="Pfam" id="PF21647"/>
    </source>
</evidence>
<gene>
    <name evidence="5" type="ORF">V5N11_010990</name>
</gene>
<dbReference type="Proteomes" id="UP001558713">
    <property type="component" value="Unassembled WGS sequence"/>
</dbReference>
<sequence length="577" mass="63980">MACLTPGVLSNLLDIAAGNTLSSPPLFSSHRSPLLQVIEIVPCLSDDQWRNEAFFVKVSDSLHAAYVAVSAGDDADLIRSDEIQLGQFVYIRGGLHVEKGCPVPVIRGLKPIPKRRMCVGNPSDLVSSDLLLPFTHVSVSPTMTKKKKKNLVETRRLSLDSARRSCWDQTPSVTHRRDTALLLSSPRLRPKLVLNDDNNLPKNESPSKLLNFETPALRNRIVVKPASPRSVANSPKTDIKSPTSKNLNCETLALKNRTMVKPTSPISKDKSPKDVIKSLSKAVAPSVSLYKLPSSHRTWSDQRILWSGLPKTIQLLGKEVSSHRKVAVSTAVSALEGASAMESVLLSLQVFAELCDSFKKLSAGQVVQRFLEIYHSTQNTGKAVHLLLTQNQNNGSCRLAANKNAASWVQAAVVTSFSQFNLFKEPGSEEDVADHHYIVIQNLSEKLSLKKTTSPKNPGYKDVKPPSMKHRSVLDRSSLESKSSLKQSASLADELVRVSSQWFLKYLEKSLNKRSFLVKKEEASGKESLLVHLNAVNRWLDDLILNRTETSERVEDLRKKLQRFLIEHIESAIGETR</sequence>
<dbReference type="AlphaFoldDB" id="A0ABD1BVE9"/>
<dbReference type="Pfam" id="PF06075">
    <property type="entry name" value="DUF936"/>
    <property type="match status" value="1"/>
</dbReference>
<dbReference type="InterPro" id="IPR048297">
    <property type="entry name" value="DUF936_dom_pln"/>
</dbReference>
<evidence type="ECO:0000313" key="5">
    <source>
        <dbReference type="EMBL" id="KAL1221188.1"/>
    </source>
</evidence>
<reference evidence="5 6" key="1">
    <citation type="submission" date="2024-04" db="EMBL/GenBank/DDBJ databases">
        <title>Genome assembly C_amara_ONT_v2.</title>
        <authorList>
            <person name="Yant L."/>
            <person name="Moore C."/>
            <person name="Slenker M."/>
        </authorList>
    </citation>
    <scope>NUCLEOTIDE SEQUENCE [LARGE SCALE GENOMIC DNA]</scope>
    <source>
        <tissue evidence="5">Leaf</tissue>
    </source>
</reference>
<dbReference type="EMBL" id="JBANAX010000134">
    <property type="protein sequence ID" value="KAL1221188.1"/>
    <property type="molecule type" value="Genomic_DNA"/>
</dbReference>
<evidence type="ECO:0000256" key="1">
    <source>
        <dbReference type="SAM" id="Coils"/>
    </source>
</evidence>
<feature type="region of interest" description="Disordered" evidence="2">
    <location>
        <begin position="450"/>
        <end position="480"/>
    </location>
</feature>
<evidence type="ECO:0000313" key="6">
    <source>
        <dbReference type="Proteomes" id="UP001558713"/>
    </source>
</evidence>
<feature type="domain" description="DUF6857" evidence="4">
    <location>
        <begin position="294"/>
        <end position="574"/>
    </location>
</feature>
<name>A0ABD1BVE9_CARAN</name>
<proteinExistence type="predicted"/>
<keyword evidence="1" id="KW-0175">Coiled coil</keyword>
<evidence type="ECO:0000259" key="3">
    <source>
        <dbReference type="Pfam" id="PF06075"/>
    </source>
</evidence>
<dbReference type="InterPro" id="IPR010341">
    <property type="entry name" value="DUF936_pln"/>
</dbReference>